<dbReference type="PANTHER" id="PTHR15571:SF2">
    <property type="entry name" value="GEM-ASSOCIATED PROTEIN 4"/>
    <property type="match status" value="1"/>
</dbReference>
<reference evidence="1" key="1">
    <citation type="submission" date="2025-08" db="UniProtKB">
        <authorList>
            <consortium name="Ensembl"/>
        </authorList>
    </citation>
    <scope>IDENTIFICATION</scope>
</reference>
<dbReference type="GO" id="GO:0032797">
    <property type="term" value="C:SMN complex"/>
    <property type="evidence" value="ECO:0007669"/>
    <property type="project" value="InterPro"/>
</dbReference>
<dbReference type="OMA" id="SCHNWLP"/>
<dbReference type="InterPro" id="IPR033265">
    <property type="entry name" value="GEMIN4"/>
</dbReference>
<name>A0A673YP42_SALTR</name>
<dbReference type="AlphaFoldDB" id="A0A673YP42"/>
<reference evidence="1" key="2">
    <citation type="submission" date="2025-09" db="UniProtKB">
        <authorList>
            <consortium name="Ensembl"/>
        </authorList>
    </citation>
    <scope>IDENTIFICATION</scope>
</reference>
<proteinExistence type="predicted"/>
<sequence length="1107" mass="123630">MIEDEEKKFNTFILLASCNIALENSWLSCEKTAVLQGGFLLANRLCQPASLSALQKEDWSKVGHPILQAVREICGQERGSRLSSVRWKKKIICILWSKLLGRESEEDMEIGWRENPFFSLQNSLPDINRTVMFELVKLTGFSQIYAQLLLCLPSAHLSAELEKLVQHVTQNSTEEDVRVLLEVWWELWKGRGGRQEEDDLDKVFTNRWTSLTYTTGLSPQAAKRFKSDPDTPTSPSSTTDVLSILFHALEEMKGHLSTSDLCYRALSNCLDSLYTSHLIDQAIILPAEVQLQSLTSAVTVRKRHAGIEKFDLVQVISEAQCDLKAAHTPSQFKPCGMTLMQALQTVSQLTQAWEKRGLLEMTDSGDPSDMTRRLKNSLARVLESLEERSMSQTMDEGEQQTLNNVHSILRGLLVSLSFPDTESNAGEMAHIAVAIINHRLEGFQDFTMLFATELSWSLSMEEWISCLERNKNAFQRKDIVMKLVSTLIAKCQMDSEVEHCRKLKDIIVNIFAELPLPEKNTTLAEMLTCSKRGLQGSLPLAVTEGFSEELNMTFNCIIQGGAVQNNLSLAVAAIARVAFQNPEATLRRCCHLAVVNHGAHSLLSKILQQLSGLRGSAPGCTEGTGSSAGSLLCSCLQDTAMTKLSSAKEEDQFLHFLVALMQPSISESSERGQSFLHPEEVVCAFVLPHLSPSSGYSTCSLELCLRLLHSAFSLEFQDPSPHWVMNCSPFPLLYVLCQILNEGCRCWELPVEGEPRHLSMESKEMLVTVLTALGKVVGREVASAPNTWSRALFWLYNKVEALDWTVRFHLKVVWGDHFKNEVPSSLLAVCELPEQEWSGLKLAQYGQGTGLLAWMECCALSDEVQDTMLTSLALDQHRPDDVNMFSKGLLVAVTQTLPWCTVAEWGRLLRAMRELLRSGRLHVPYSLEYVDFLPLLDLRAFSCELRLSVLLLRVLQLLCGSSCKDWLPCQGWAHVGRLYASATRELIDSLRGKLSPSSSNTSPKDPKEERLATTTASQEVLFVLSQLFCHVQHVQVMMPGGQCESLFLCALEILTHYEAVLAAHPSSSSHLETENTRHFFTTITDNLESAEMKAVLHQKIAQLSSSG</sequence>
<dbReference type="GO" id="GO:0006364">
    <property type="term" value="P:rRNA processing"/>
    <property type="evidence" value="ECO:0007669"/>
    <property type="project" value="InterPro"/>
</dbReference>
<protein>
    <submittedName>
        <fullName evidence="1">Gem (nuclear organelle) associated protein 4</fullName>
    </submittedName>
</protein>
<dbReference type="GO" id="GO:0000387">
    <property type="term" value="P:spliceosomal snRNP assembly"/>
    <property type="evidence" value="ECO:0007669"/>
    <property type="project" value="InterPro"/>
</dbReference>
<keyword evidence="2" id="KW-1185">Reference proteome</keyword>
<accession>A0A673YP42</accession>
<dbReference type="Ensembl" id="ENSSTUT00000037835.1">
    <property type="protein sequence ID" value="ENSSTUP00000036202.1"/>
    <property type="gene ID" value="ENSSTUG00000015421.1"/>
</dbReference>
<dbReference type="Proteomes" id="UP000472277">
    <property type="component" value="Chromosome 26"/>
</dbReference>
<dbReference type="GeneTree" id="ENSGT00390000012296"/>
<evidence type="ECO:0000313" key="2">
    <source>
        <dbReference type="Proteomes" id="UP000472277"/>
    </source>
</evidence>
<organism evidence="1 2">
    <name type="scientific">Salmo trutta</name>
    <name type="common">Brown trout</name>
    <dbReference type="NCBI Taxonomy" id="8032"/>
    <lineage>
        <taxon>Eukaryota</taxon>
        <taxon>Metazoa</taxon>
        <taxon>Chordata</taxon>
        <taxon>Craniata</taxon>
        <taxon>Vertebrata</taxon>
        <taxon>Euteleostomi</taxon>
        <taxon>Actinopterygii</taxon>
        <taxon>Neopterygii</taxon>
        <taxon>Teleostei</taxon>
        <taxon>Protacanthopterygii</taxon>
        <taxon>Salmoniformes</taxon>
        <taxon>Salmonidae</taxon>
        <taxon>Salmoninae</taxon>
        <taxon>Salmo</taxon>
    </lineage>
</organism>
<gene>
    <name evidence="1" type="primary">GEMIN4</name>
    <name evidence="1" type="synonym">LOC115163090</name>
</gene>
<dbReference type="InParanoid" id="A0A673YP42"/>
<evidence type="ECO:0000313" key="1">
    <source>
        <dbReference type="Ensembl" id="ENSSTUP00000036202.1"/>
    </source>
</evidence>
<dbReference type="PANTHER" id="PTHR15571">
    <property type="entry name" value="GEM-ASSOCIATED PROTEIN 4"/>
    <property type="match status" value="1"/>
</dbReference>